<sequence length="343" mass="36432">MNFLLSIVLIFLPSVVHGVYNVADFGAKADGKTDSTRSFLSAWASACATNGPTTIYVPRGSYLVGQAVFEGPCKSERIIVQIDGTLVAPANYESHGSSGHWLFFHDVQGVSIHGGTIDGQGMSLWACKASGNHCPDGAESLTFTNAKDVVISGLTSMNSQLYHIVIDGCTNVLVQGVKVVAPGNSPNTDGIHVQDIGSLGKEREEAGVQNVTVKTVSFTGTENGLRIKSWGRPSTGFVRGVVFEHATMQNVQNPIIVDQNYCPHEEDCPDQNSGVKISQVTYSDIQGTSASQVAVKFDCSATNPCSGIELQDVKLTYQNHQPQASCKNADGTATGLVEPPCCF</sequence>
<proteinExistence type="predicted"/>
<reference evidence="1 2" key="1">
    <citation type="journal article" date="2022" name="Hortic Res">
        <title>A haplotype resolved chromosomal level avocado genome allows analysis of novel avocado genes.</title>
        <authorList>
            <person name="Nath O."/>
            <person name="Fletcher S.J."/>
            <person name="Hayward A."/>
            <person name="Shaw L.M."/>
            <person name="Masouleh A.K."/>
            <person name="Furtado A."/>
            <person name="Henry R.J."/>
            <person name="Mitter N."/>
        </authorList>
    </citation>
    <scope>NUCLEOTIDE SEQUENCE [LARGE SCALE GENOMIC DNA]</scope>
    <source>
        <strain evidence="2">cv. Hass</strain>
    </source>
</reference>
<evidence type="ECO:0000313" key="2">
    <source>
        <dbReference type="Proteomes" id="UP001234297"/>
    </source>
</evidence>
<protein>
    <submittedName>
        <fullName evidence="1">Uncharacterized protein</fullName>
    </submittedName>
</protein>
<name>A0ACC2N029_PERAE</name>
<evidence type="ECO:0000313" key="1">
    <source>
        <dbReference type="EMBL" id="KAJ8651080.1"/>
    </source>
</evidence>
<comment type="caution">
    <text evidence="1">The sequence shown here is derived from an EMBL/GenBank/DDBJ whole genome shotgun (WGS) entry which is preliminary data.</text>
</comment>
<dbReference type="Proteomes" id="UP001234297">
    <property type="component" value="Chromosome 1"/>
</dbReference>
<accession>A0ACC2N029</accession>
<dbReference type="EMBL" id="CM056809">
    <property type="protein sequence ID" value="KAJ8651080.1"/>
    <property type="molecule type" value="Genomic_DNA"/>
</dbReference>
<gene>
    <name evidence="1" type="ORF">MRB53_004103</name>
</gene>
<keyword evidence="2" id="KW-1185">Reference proteome</keyword>
<organism evidence="1 2">
    <name type="scientific">Persea americana</name>
    <name type="common">Avocado</name>
    <dbReference type="NCBI Taxonomy" id="3435"/>
    <lineage>
        <taxon>Eukaryota</taxon>
        <taxon>Viridiplantae</taxon>
        <taxon>Streptophyta</taxon>
        <taxon>Embryophyta</taxon>
        <taxon>Tracheophyta</taxon>
        <taxon>Spermatophyta</taxon>
        <taxon>Magnoliopsida</taxon>
        <taxon>Magnoliidae</taxon>
        <taxon>Laurales</taxon>
        <taxon>Lauraceae</taxon>
        <taxon>Persea</taxon>
    </lineage>
</organism>